<reference evidence="21" key="1">
    <citation type="submission" date="2025-08" db="UniProtKB">
        <authorList>
            <consortium name="Ensembl"/>
        </authorList>
    </citation>
    <scope>IDENTIFICATION</scope>
</reference>
<keyword evidence="12" id="KW-0378">Hydrolase</keyword>
<protein>
    <recommendedName>
        <fullName evidence="7">Zinc finger-containing ubiquitin peptidase 1</fullName>
        <ecNumber evidence="6">3.4.19.12</ecNumber>
    </recommendedName>
    <alternativeName>
        <fullName evidence="17">Lys-63-specific deubiquitinase ZUFSP</fullName>
    </alternativeName>
    <alternativeName>
        <fullName evidence="16">Zinc finger with UFM1-specific peptidase domain protein</fullName>
    </alternativeName>
</protein>
<dbReference type="SMART" id="SM00355">
    <property type="entry name" value="ZnF_C2H2"/>
    <property type="match status" value="3"/>
</dbReference>
<proteinExistence type="inferred from homology"/>
<keyword evidence="9" id="KW-0479">Metal-binding</keyword>
<evidence type="ECO:0000256" key="11">
    <source>
        <dbReference type="ARBA" id="ARBA00022771"/>
    </source>
</evidence>
<keyword evidence="10" id="KW-0677">Repeat</keyword>
<evidence type="ECO:0000256" key="8">
    <source>
        <dbReference type="ARBA" id="ARBA00022490"/>
    </source>
</evidence>
<evidence type="ECO:0000256" key="3">
    <source>
        <dbReference type="ARBA" id="ARBA00004496"/>
    </source>
</evidence>
<dbReference type="GO" id="GO:0008270">
    <property type="term" value="F:zinc ion binding"/>
    <property type="evidence" value="ECO:0007669"/>
    <property type="project" value="UniProtKB-KW"/>
</dbReference>
<evidence type="ECO:0000256" key="13">
    <source>
        <dbReference type="ARBA" id="ARBA00022833"/>
    </source>
</evidence>
<comment type="catalytic activity">
    <reaction evidence="1">
        <text>Thiol-dependent hydrolysis of ester, thioester, amide, peptide and isopeptide bonds formed by the C-terminal Gly of ubiquitin (a 76-residue protein attached to proteins as an intracellular targeting signal).</text>
        <dbReference type="EC" id="3.4.19.12"/>
    </reaction>
</comment>
<dbReference type="GO" id="GO:0071567">
    <property type="term" value="F:deUFMylase activity"/>
    <property type="evidence" value="ECO:0007669"/>
    <property type="project" value="UniProtKB-ARBA"/>
</dbReference>
<evidence type="ECO:0000256" key="1">
    <source>
        <dbReference type="ARBA" id="ARBA00000707"/>
    </source>
</evidence>
<keyword evidence="15" id="KW-0539">Nucleus</keyword>
<dbReference type="PANTHER" id="PTHR48153:SF4">
    <property type="entry name" value="UBIQUITIN CARBOXYL-TERMINAL HYDROLASE MUG105"/>
    <property type="match status" value="1"/>
</dbReference>
<evidence type="ECO:0000256" key="19">
    <source>
        <dbReference type="SAM" id="MobiDB-lite"/>
    </source>
</evidence>
<dbReference type="GO" id="GO:0004843">
    <property type="term" value="F:cysteine-type deubiquitinase activity"/>
    <property type="evidence" value="ECO:0007669"/>
    <property type="project" value="UniProtKB-EC"/>
</dbReference>
<dbReference type="InterPro" id="IPR013087">
    <property type="entry name" value="Znf_C2H2_type"/>
</dbReference>
<feature type="region of interest" description="Disordered" evidence="19">
    <location>
        <begin position="69"/>
        <end position="89"/>
    </location>
</feature>
<dbReference type="PANTHER" id="PTHR48153">
    <property type="entry name" value="UFM1-SPECIFIC PROTEASE 2"/>
    <property type="match status" value="1"/>
</dbReference>
<evidence type="ECO:0000256" key="17">
    <source>
        <dbReference type="ARBA" id="ARBA00031481"/>
    </source>
</evidence>
<evidence type="ECO:0000256" key="10">
    <source>
        <dbReference type="ARBA" id="ARBA00022737"/>
    </source>
</evidence>
<evidence type="ECO:0000256" key="4">
    <source>
        <dbReference type="ARBA" id="ARBA00010469"/>
    </source>
</evidence>
<accession>A0A672LDW3</accession>
<dbReference type="FunFam" id="3.90.70.130:FF:000002">
    <property type="entry name" value="Zinc finger containing ubiquitin peptidase 1"/>
    <property type="match status" value="1"/>
</dbReference>
<evidence type="ECO:0000256" key="7">
    <source>
        <dbReference type="ARBA" id="ARBA00021993"/>
    </source>
</evidence>
<dbReference type="Pfam" id="PF07910">
    <property type="entry name" value="Peptidase_C78"/>
    <property type="match status" value="1"/>
</dbReference>
<evidence type="ECO:0000259" key="20">
    <source>
        <dbReference type="PROSITE" id="PS00028"/>
    </source>
</evidence>
<comment type="subunit">
    <text evidence="5">Interacts with RPA1 and RPA2.</text>
</comment>
<evidence type="ECO:0000256" key="9">
    <source>
        <dbReference type="ARBA" id="ARBA00022723"/>
    </source>
</evidence>
<dbReference type="Proteomes" id="UP000472262">
    <property type="component" value="Unassembled WGS sequence"/>
</dbReference>
<dbReference type="GO" id="GO:0005634">
    <property type="term" value="C:nucleus"/>
    <property type="evidence" value="ECO:0007669"/>
    <property type="project" value="UniProtKB-SubCell"/>
</dbReference>
<dbReference type="GO" id="GO:0005737">
    <property type="term" value="C:cytoplasm"/>
    <property type="evidence" value="ECO:0007669"/>
    <property type="project" value="UniProtKB-SubCell"/>
</dbReference>
<keyword evidence="13" id="KW-0862">Zinc</keyword>
<evidence type="ECO:0000256" key="12">
    <source>
        <dbReference type="ARBA" id="ARBA00022801"/>
    </source>
</evidence>
<name>A0A672LDW3_SINGR</name>
<dbReference type="InterPro" id="IPR012462">
    <property type="entry name" value="UFSP1/2_DUB_cat"/>
</dbReference>
<comment type="similarity">
    <text evidence="4">Belongs to the peptidase C78 family. ZUFSP subfamily.</text>
</comment>
<comment type="subcellular location">
    <subcellularLocation>
        <location evidence="3">Cytoplasm</location>
    </subcellularLocation>
    <subcellularLocation>
        <location evidence="2">Nucleus</location>
    </subcellularLocation>
</comment>
<sequence>MPVCDICCEELPSEAEMRTHLFLSHMENVMACPFCSLSGISYNELSFHINTAHIDKDCQDTKTTEVVSRQKNSNDWTVQSPNSTKTSNVNVKNMDKVSQASPQSPSQVNEMAFPITGTCLSQGTSTSLKSSPPAAATASGAIKLIRTTPTSSNNASREREDGCRKSKQKRLASPIKGCFSCPMCSLVCKDCFILQEHVELHLQHQDAAEGHSSEDLTLARKLQEEEEQKWREAETRREAEDFKKLQKQFGLDNSGGYRKQMERNMERAVSRGQMVPAEFHRKKAEMLESLASGVDDGRSKTSGLMEALCRYYQKDASDCAHVWLCAETDHYSSSEGDKGWGCGYRNFQMLLSSLHRMEQYNLLHVSVPSIPRVQALIEEAWGQGTDPQGASHFNHRLQGTRAWIGATEIYAVLTSFSVKARIVDFHKPTGPGDAHPRLFEWVKQYFSHSVSRVARLPPKVEQTTLPPVYLQHQGHSRSIVGVEQKVNGNLCLLLFDPGCAPREMRRVLSQDTAATMVRRMRKFSGGLKHRQYQVVAVEGLLTPEEKQSRILNSRTLCAEKIP</sequence>
<dbReference type="Gene3D" id="3.90.70.130">
    <property type="match status" value="1"/>
</dbReference>
<feature type="region of interest" description="Disordered" evidence="19">
    <location>
        <begin position="124"/>
        <end position="167"/>
    </location>
</feature>
<evidence type="ECO:0000256" key="18">
    <source>
        <dbReference type="ARBA" id="ARBA00045669"/>
    </source>
</evidence>
<evidence type="ECO:0000256" key="15">
    <source>
        <dbReference type="ARBA" id="ARBA00023242"/>
    </source>
</evidence>
<keyword evidence="11" id="KW-0863">Zinc-finger</keyword>
<reference evidence="21" key="2">
    <citation type="submission" date="2025-09" db="UniProtKB">
        <authorList>
            <consortium name="Ensembl"/>
        </authorList>
    </citation>
    <scope>IDENTIFICATION</scope>
</reference>
<dbReference type="EC" id="3.4.19.12" evidence="6"/>
<keyword evidence="22" id="KW-1185">Reference proteome</keyword>
<evidence type="ECO:0000256" key="2">
    <source>
        <dbReference type="ARBA" id="ARBA00004123"/>
    </source>
</evidence>
<feature type="compositionally biased region" description="Low complexity" evidence="19">
    <location>
        <begin position="124"/>
        <end position="141"/>
    </location>
</feature>
<evidence type="ECO:0000313" key="21">
    <source>
        <dbReference type="Ensembl" id="ENSSGRP00000021928.1"/>
    </source>
</evidence>
<evidence type="ECO:0000313" key="22">
    <source>
        <dbReference type="Proteomes" id="UP000472262"/>
    </source>
</evidence>
<gene>
    <name evidence="21" type="primary">LOC107552831</name>
</gene>
<feature type="domain" description="C2H2-type" evidence="20">
    <location>
        <begin position="181"/>
        <end position="201"/>
    </location>
</feature>
<keyword evidence="14" id="KW-0007">Acetylation</keyword>
<evidence type="ECO:0000256" key="5">
    <source>
        <dbReference type="ARBA" id="ARBA00011274"/>
    </source>
</evidence>
<evidence type="ECO:0000256" key="16">
    <source>
        <dbReference type="ARBA" id="ARBA00029662"/>
    </source>
</evidence>
<evidence type="ECO:0000256" key="14">
    <source>
        <dbReference type="ARBA" id="ARBA00022990"/>
    </source>
</evidence>
<dbReference type="Ensembl" id="ENSSGRT00000023671.1">
    <property type="protein sequence ID" value="ENSSGRP00000021928.1"/>
    <property type="gene ID" value="ENSSGRG00000013106.1"/>
</dbReference>
<dbReference type="AlphaFoldDB" id="A0A672LDW3"/>
<evidence type="ECO:0000256" key="6">
    <source>
        <dbReference type="ARBA" id="ARBA00012759"/>
    </source>
</evidence>
<dbReference type="PROSITE" id="PS00028">
    <property type="entry name" value="ZINC_FINGER_C2H2_1"/>
    <property type="match status" value="1"/>
</dbReference>
<organism evidence="21 22">
    <name type="scientific">Sinocyclocheilus grahami</name>
    <name type="common">Dianchi golden-line fish</name>
    <name type="synonym">Barbus grahami</name>
    <dbReference type="NCBI Taxonomy" id="75366"/>
    <lineage>
        <taxon>Eukaryota</taxon>
        <taxon>Metazoa</taxon>
        <taxon>Chordata</taxon>
        <taxon>Craniata</taxon>
        <taxon>Vertebrata</taxon>
        <taxon>Euteleostomi</taxon>
        <taxon>Actinopterygii</taxon>
        <taxon>Neopterygii</taxon>
        <taxon>Teleostei</taxon>
        <taxon>Ostariophysi</taxon>
        <taxon>Cypriniformes</taxon>
        <taxon>Cyprinidae</taxon>
        <taxon>Cyprininae</taxon>
        <taxon>Sinocyclocheilus</taxon>
    </lineage>
</organism>
<comment type="function">
    <text evidence="18">Deubiquitinase with endodeubiquitinase activity that specifically interacts with and cleaves 'Lys-63'-linked long polyubiquitin chains. Shows only weak activity against 'Lys-11' and 'Lys-48'-linked chains. Plays an important role in genome stability pathways, functioning to prevent spontaneous DNA damage and also promote cellular survival in response to exogenous DNA damage. Modulates the ubiquitination status of replication protein A (RPA) complex proteins in response to replication stress.</text>
</comment>
<keyword evidence="8" id="KW-0963">Cytoplasm</keyword>